<dbReference type="AlphaFoldDB" id="A0A8B6CU31"/>
<accession>A0A8B6CU31</accession>
<dbReference type="Gene3D" id="3.60.10.10">
    <property type="entry name" value="Endonuclease/exonuclease/phosphatase"/>
    <property type="match status" value="1"/>
</dbReference>
<protein>
    <recommendedName>
        <fullName evidence="3">Endonuclease/exonuclease/phosphatase domain-containing protein</fullName>
    </recommendedName>
</protein>
<sequence>MSNKFLFGCIYIPPENSKYSSEEAFTEIEEELLFFSHDINNIALVSDFNSRTGHMSDIVEIDENLFDMLDIVNASEIMNENTLCVNNFIKKGIPLERYNEDKIIVNNYGRKLIELCKRCSLCFANGRLHQDKFIGKNTCKDASLVDYLILSPDMFDLVMEFEIFDFDPTLSDVHNQMHFSLCITHKNYTDQHNKKNNTYVRWNTNKAHEFTQVLSDDTDALNLIKHTLENFQTESVTPLQVNDLISELGNVLLDTASTAFGPAGKQRQRSTQNKPWFKKECKIMRDEFHRARRKYKKKIRLLITKH</sequence>
<dbReference type="EMBL" id="UYJE01002282">
    <property type="protein sequence ID" value="VDI09385.1"/>
    <property type="molecule type" value="Genomic_DNA"/>
</dbReference>
<evidence type="ECO:0000313" key="2">
    <source>
        <dbReference type="Proteomes" id="UP000596742"/>
    </source>
</evidence>
<evidence type="ECO:0000313" key="1">
    <source>
        <dbReference type="EMBL" id="VDI09385.1"/>
    </source>
</evidence>
<name>A0A8B6CU31_MYTGA</name>
<gene>
    <name evidence="1" type="ORF">MGAL_10B025409</name>
</gene>
<reference evidence="1" key="1">
    <citation type="submission" date="2018-11" db="EMBL/GenBank/DDBJ databases">
        <authorList>
            <person name="Alioto T."/>
            <person name="Alioto T."/>
        </authorList>
    </citation>
    <scope>NUCLEOTIDE SEQUENCE</scope>
</reference>
<evidence type="ECO:0008006" key="3">
    <source>
        <dbReference type="Google" id="ProtNLM"/>
    </source>
</evidence>
<comment type="caution">
    <text evidence="1">The sequence shown here is derived from an EMBL/GenBank/DDBJ whole genome shotgun (WGS) entry which is preliminary data.</text>
</comment>
<dbReference type="OrthoDB" id="6165560at2759"/>
<keyword evidence="2" id="KW-1185">Reference proteome</keyword>
<dbReference type="InterPro" id="IPR036691">
    <property type="entry name" value="Endo/exonu/phosph_ase_sf"/>
</dbReference>
<organism evidence="1 2">
    <name type="scientific">Mytilus galloprovincialis</name>
    <name type="common">Mediterranean mussel</name>
    <dbReference type="NCBI Taxonomy" id="29158"/>
    <lineage>
        <taxon>Eukaryota</taxon>
        <taxon>Metazoa</taxon>
        <taxon>Spiralia</taxon>
        <taxon>Lophotrochozoa</taxon>
        <taxon>Mollusca</taxon>
        <taxon>Bivalvia</taxon>
        <taxon>Autobranchia</taxon>
        <taxon>Pteriomorphia</taxon>
        <taxon>Mytilida</taxon>
        <taxon>Mytiloidea</taxon>
        <taxon>Mytilidae</taxon>
        <taxon>Mytilinae</taxon>
        <taxon>Mytilus</taxon>
    </lineage>
</organism>
<proteinExistence type="predicted"/>
<dbReference type="Proteomes" id="UP000596742">
    <property type="component" value="Unassembled WGS sequence"/>
</dbReference>